<comment type="caution">
    <text evidence="6">The sequence shown here is derived from an EMBL/GenBank/DDBJ whole genome shotgun (WGS) entry which is preliminary data.</text>
</comment>
<dbReference type="Pfam" id="PF13305">
    <property type="entry name" value="TetR_C_33"/>
    <property type="match status" value="1"/>
</dbReference>
<reference evidence="6" key="1">
    <citation type="submission" date="2021-01" db="EMBL/GenBank/DDBJ databases">
        <title>Whole genome shotgun sequence of Sphaerisporangium rufum NBRC 109079.</title>
        <authorList>
            <person name="Komaki H."/>
            <person name="Tamura T."/>
        </authorList>
    </citation>
    <scope>NUCLEOTIDE SEQUENCE</scope>
    <source>
        <strain evidence="6">NBRC 109079</strain>
    </source>
</reference>
<evidence type="ECO:0000259" key="5">
    <source>
        <dbReference type="Pfam" id="PF13305"/>
    </source>
</evidence>
<evidence type="ECO:0000256" key="1">
    <source>
        <dbReference type="ARBA" id="ARBA00023015"/>
    </source>
</evidence>
<evidence type="ECO:0000313" key="7">
    <source>
        <dbReference type="Proteomes" id="UP000655287"/>
    </source>
</evidence>
<dbReference type="AlphaFoldDB" id="A0A919V1S7"/>
<dbReference type="EMBL" id="BOOU01000053">
    <property type="protein sequence ID" value="GII78942.1"/>
    <property type="molecule type" value="Genomic_DNA"/>
</dbReference>
<organism evidence="6 7">
    <name type="scientific">Sphaerisporangium rufum</name>
    <dbReference type="NCBI Taxonomy" id="1381558"/>
    <lineage>
        <taxon>Bacteria</taxon>
        <taxon>Bacillati</taxon>
        <taxon>Actinomycetota</taxon>
        <taxon>Actinomycetes</taxon>
        <taxon>Streptosporangiales</taxon>
        <taxon>Streptosporangiaceae</taxon>
        <taxon>Sphaerisporangium</taxon>
    </lineage>
</organism>
<keyword evidence="3" id="KW-0804">Transcription</keyword>
<accession>A0A919V1S7</accession>
<dbReference type="GO" id="GO:0003677">
    <property type="term" value="F:DNA binding"/>
    <property type="evidence" value="ECO:0007669"/>
    <property type="project" value="UniProtKB-KW"/>
</dbReference>
<protein>
    <submittedName>
        <fullName evidence="6">Transcriptional regulator</fullName>
    </submittedName>
</protein>
<dbReference type="SUPFAM" id="SSF48498">
    <property type="entry name" value="Tetracyclin repressor-like, C-terminal domain"/>
    <property type="match status" value="1"/>
</dbReference>
<name>A0A919V1S7_9ACTN</name>
<evidence type="ECO:0000256" key="3">
    <source>
        <dbReference type="ARBA" id="ARBA00023163"/>
    </source>
</evidence>
<dbReference type="Gene3D" id="1.10.357.10">
    <property type="entry name" value="Tetracycline Repressor, domain 2"/>
    <property type="match status" value="1"/>
</dbReference>
<dbReference type="InterPro" id="IPR009057">
    <property type="entry name" value="Homeodomain-like_sf"/>
</dbReference>
<evidence type="ECO:0000256" key="2">
    <source>
        <dbReference type="ARBA" id="ARBA00023125"/>
    </source>
</evidence>
<evidence type="ECO:0000259" key="4">
    <source>
        <dbReference type="Pfam" id="PF00440"/>
    </source>
</evidence>
<keyword evidence="1" id="KW-0805">Transcription regulation</keyword>
<evidence type="ECO:0000313" key="6">
    <source>
        <dbReference type="EMBL" id="GII78942.1"/>
    </source>
</evidence>
<gene>
    <name evidence="6" type="ORF">Sru01_39240</name>
</gene>
<dbReference type="InterPro" id="IPR036271">
    <property type="entry name" value="Tet_transcr_reg_TetR-rel_C_sf"/>
</dbReference>
<keyword evidence="2" id="KW-0238">DNA-binding</keyword>
<feature type="domain" description="HTH-type transcriptional regulator MT1864/Rv1816-like C-terminal" evidence="5">
    <location>
        <begin position="82"/>
        <end position="180"/>
    </location>
</feature>
<keyword evidence="7" id="KW-1185">Reference proteome</keyword>
<dbReference type="RefSeq" id="WP_203988509.1">
    <property type="nucleotide sequence ID" value="NZ_BOOU01000053.1"/>
</dbReference>
<feature type="domain" description="HTH tetR-type" evidence="4">
    <location>
        <begin position="11"/>
        <end position="45"/>
    </location>
</feature>
<dbReference type="SUPFAM" id="SSF46689">
    <property type="entry name" value="Homeodomain-like"/>
    <property type="match status" value="1"/>
</dbReference>
<dbReference type="Proteomes" id="UP000655287">
    <property type="component" value="Unassembled WGS sequence"/>
</dbReference>
<dbReference type="InterPro" id="IPR001647">
    <property type="entry name" value="HTH_TetR"/>
</dbReference>
<dbReference type="Gene3D" id="1.10.10.60">
    <property type="entry name" value="Homeodomain-like"/>
    <property type="match status" value="1"/>
</dbReference>
<dbReference type="InterPro" id="IPR025996">
    <property type="entry name" value="MT1864/Rv1816-like_C"/>
</dbReference>
<proteinExistence type="predicted"/>
<dbReference type="Pfam" id="PF00440">
    <property type="entry name" value="TetR_N"/>
    <property type="match status" value="1"/>
</dbReference>
<sequence>MRRRLNRQAVIEAAIAYADEHGLDALTVSALARHLGMAPPSLYAHVPGGLRELRAAICVRGLLDIADRCRRAATGRAGADALRALAHAQRAYARDHPARYAATAFGVDHYQDDDVRRAADEAAAVAADILATCAPDGPARLHAARGIRSAVQGFCALEAAGVFALAVPADDSFAWLVDALVARIVPAAVPGRAG</sequence>